<gene>
    <name evidence="1" type="ORF">GCM10007971_30090</name>
</gene>
<organism evidence="1 2">
    <name type="scientific">Oceanobacillus indicireducens</name>
    <dbReference type="NCBI Taxonomy" id="1004261"/>
    <lineage>
        <taxon>Bacteria</taxon>
        <taxon>Bacillati</taxon>
        <taxon>Bacillota</taxon>
        <taxon>Bacilli</taxon>
        <taxon>Bacillales</taxon>
        <taxon>Bacillaceae</taxon>
        <taxon>Oceanobacillus</taxon>
    </lineage>
</organism>
<protein>
    <submittedName>
        <fullName evidence="1">Uncharacterized protein</fullName>
    </submittedName>
</protein>
<proteinExistence type="predicted"/>
<name>A0A918D455_9BACI</name>
<dbReference type="EMBL" id="BMOS01000026">
    <property type="protein sequence ID" value="GGN63314.1"/>
    <property type="molecule type" value="Genomic_DNA"/>
</dbReference>
<dbReference type="Pfam" id="PF25846">
    <property type="entry name" value="YmzB"/>
    <property type="match status" value="1"/>
</dbReference>
<dbReference type="Proteomes" id="UP000624041">
    <property type="component" value="Unassembled WGS sequence"/>
</dbReference>
<reference evidence="1" key="1">
    <citation type="journal article" date="2014" name="Int. J. Syst. Evol. Microbiol.">
        <title>Complete genome sequence of Corynebacterium casei LMG S-19264T (=DSM 44701T), isolated from a smear-ripened cheese.</title>
        <authorList>
            <consortium name="US DOE Joint Genome Institute (JGI-PGF)"/>
            <person name="Walter F."/>
            <person name="Albersmeier A."/>
            <person name="Kalinowski J."/>
            <person name="Ruckert C."/>
        </authorList>
    </citation>
    <scope>NUCLEOTIDE SEQUENCE</scope>
    <source>
        <strain evidence="1">JCM 17251</strain>
    </source>
</reference>
<accession>A0A918D455</accession>
<evidence type="ECO:0000313" key="2">
    <source>
        <dbReference type="Proteomes" id="UP000624041"/>
    </source>
</evidence>
<dbReference type="InterPro" id="IPR058926">
    <property type="entry name" value="YmzB-like"/>
</dbReference>
<evidence type="ECO:0000313" key="1">
    <source>
        <dbReference type="EMBL" id="GGN63314.1"/>
    </source>
</evidence>
<reference evidence="1" key="2">
    <citation type="submission" date="2020-09" db="EMBL/GenBank/DDBJ databases">
        <authorList>
            <person name="Sun Q."/>
            <person name="Ohkuma M."/>
        </authorList>
    </citation>
    <scope>NUCLEOTIDE SEQUENCE</scope>
    <source>
        <strain evidence="1">JCM 17251</strain>
    </source>
</reference>
<keyword evidence="2" id="KW-1185">Reference proteome</keyword>
<sequence length="117" mass="13645">MKQRRLSIEEFNELLQKWNDQQIKIVKQEMDDIDEILLVLRGVSFTKGQNIDDYISHYALQLNGSGLIETTMNNYESLPAETFEIPLEEEATYEFDGARFTISTSRGVYTIEQNQFV</sequence>
<dbReference type="AlphaFoldDB" id="A0A918D455"/>
<dbReference type="RefSeq" id="WP_156856998.1">
    <property type="nucleotide sequence ID" value="NZ_BMOS01000026.1"/>
</dbReference>
<comment type="caution">
    <text evidence="1">The sequence shown here is derived from an EMBL/GenBank/DDBJ whole genome shotgun (WGS) entry which is preliminary data.</text>
</comment>